<reference evidence="2" key="2">
    <citation type="submission" date="2020-02" db="EMBL/GenBank/DDBJ databases">
        <authorList>
            <person name="Matsumoto Y."/>
            <person name="Kinjo T."/>
            <person name="Motooka D."/>
            <person name="Nabeya D."/>
            <person name="Jung N."/>
            <person name="Uechi K."/>
            <person name="Horii T."/>
            <person name="Iida T."/>
            <person name="Fujita J."/>
            <person name="Nakamura S."/>
        </authorList>
    </citation>
    <scope>NUCLEOTIDE SEQUENCE</scope>
    <source>
        <strain evidence="2">JCM 12375</strain>
    </source>
</reference>
<proteinExistence type="predicted"/>
<evidence type="ECO:0000313" key="2">
    <source>
        <dbReference type="EMBL" id="BBX38111.1"/>
    </source>
</evidence>
<organism evidence="3 5">
    <name type="scientific">Mycolicibacterium mageritense</name>
    <name type="common">Mycobacterium mageritense</name>
    <dbReference type="NCBI Taxonomy" id="53462"/>
    <lineage>
        <taxon>Bacteria</taxon>
        <taxon>Bacillati</taxon>
        <taxon>Actinomycetota</taxon>
        <taxon>Actinomycetes</taxon>
        <taxon>Mycobacteriales</taxon>
        <taxon>Mycobacteriaceae</taxon>
        <taxon>Mycolicibacterium</taxon>
    </lineage>
</organism>
<gene>
    <name evidence="3" type="ORF">hbim_06717</name>
    <name evidence="2" type="ORF">MMAGJ_73930</name>
</gene>
<evidence type="ECO:0000313" key="5">
    <source>
        <dbReference type="Proteomes" id="UP001241092"/>
    </source>
</evidence>
<dbReference type="AlphaFoldDB" id="A0AAI8U216"/>
<sequence>MNRPIHPLLVLGIAIVLPGVGQVVNGQPRRGLVFVFYTLLLGVITYLVAPAEASAIGQVAGGVFVYALSVLDAYQVAARRRYAAARH</sequence>
<keyword evidence="1" id="KW-0812">Transmembrane</keyword>
<evidence type="ECO:0000313" key="4">
    <source>
        <dbReference type="Proteomes" id="UP000465622"/>
    </source>
</evidence>
<dbReference type="RefSeq" id="WP_036443102.1">
    <property type="nucleotide sequence ID" value="NZ_AP022567.1"/>
</dbReference>
<feature type="transmembrane region" description="Helical" evidence="1">
    <location>
        <begin position="6"/>
        <end position="24"/>
    </location>
</feature>
<reference evidence="3" key="3">
    <citation type="submission" date="2023-03" db="EMBL/GenBank/DDBJ databases">
        <title>Draft genome sequence of a Mycolicibacterium mageritense strain H4_3_1 isolated from a hybrid biological-inorganic system reactor.</title>
        <authorList>
            <person name="Feng X."/>
            <person name="Kazama D."/>
            <person name="Sato K."/>
            <person name="Kobayashi H."/>
        </authorList>
    </citation>
    <scope>NUCLEOTIDE SEQUENCE</scope>
    <source>
        <strain evidence="3">H4_3_1</strain>
    </source>
</reference>
<dbReference type="EMBL" id="AP027452">
    <property type="protein sequence ID" value="BDY32747.1"/>
    <property type="molecule type" value="Genomic_DNA"/>
</dbReference>
<feature type="transmembrane region" description="Helical" evidence="1">
    <location>
        <begin position="31"/>
        <end position="49"/>
    </location>
</feature>
<feature type="transmembrane region" description="Helical" evidence="1">
    <location>
        <begin position="55"/>
        <end position="77"/>
    </location>
</feature>
<name>A0AAI8U216_MYCME</name>
<dbReference type="Proteomes" id="UP001241092">
    <property type="component" value="Chromosome"/>
</dbReference>
<keyword evidence="4" id="KW-1185">Reference proteome</keyword>
<protein>
    <submittedName>
        <fullName evidence="3">Uncharacterized protein</fullName>
    </submittedName>
</protein>
<keyword evidence="1" id="KW-1133">Transmembrane helix</keyword>
<keyword evidence="1" id="KW-0472">Membrane</keyword>
<evidence type="ECO:0000313" key="3">
    <source>
        <dbReference type="EMBL" id="BDY32747.1"/>
    </source>
</evidence>
<reference evidence="2 4" key="1">
    <citation type="journal article" date="2019" name="Emerg. Microbes Infect.">
        <title>Comprehensive subspecies identification of 175 nontuberculous mycobacteria species based on 7547 genomic profiles.</title>
        <authorList>
            <person name="Matsumoto Y."/>
            <person name="Kinjo T."/>
            <person name="Motooka D."/>
            <person name="Nabeya D."/>
            <person name="Jung N."/>
            <person name="Uechi K."/>
            <person name="Horii T."/>
            <person name="Iida T."/>
            <person name="Fujita J."/>
            <person name="Nakamura S."/>
        </authorList>
    </citation>
    <scope>NUCLEOTIDE SEQUENCE [LARGE SCALE GENOMIC DNA]</scope>
    <source>
        <strain evidence="2 4">JCM 12375</strain>
    </source>
</reference>
<dbReference type="EMBL" id="AP022567">
    <property type="protein sequence ID" value="BBX38111.1"/>
    <property type="molecule type" value="Genomic_DNA"/>
</dbReference>
<accession>A0AAI8U216</accession>
<dbReference type="Proteomes" id="UP000465622">
    <property type="component" value="Chromosome"/>
</dbReference>
<evidence type="ECO:0000256" key="1">
    <source>
        <dbReference type="SAM" id="Phobius"/>
    </source>
</evidence>